<dbReference type="Proteomes" id="UP000199076">
    <property type="component" value="Unassembled WGS sequence"/>
</dbReference>
<evidence type="ECO:0000259" key="2">
    <source>
        <dbReference type="Pfam" id="PF02036"/>
    </source>
</evidence>
<dbReference type="RefSeq" id="WP_092686814.1">
    <property type="nucleotide sequence ID" value="NZ_FNBK01000001.1"/>
</dbReference>
<evidence type="ECO:0000256" key="1">
    <source>
        <dbReference type="SAM" id="MobiDB-lite"/>
    </source>
</evidence>
<evidence type="ECO:0000313" key="4">
    <source>
        <dbReference type="Proteomes" id="UP000199076"/>
    </source>
</evidence>
<dbReference type="STRING" id="660518.SAMN05216218_101231"/>
<dbReference type="InterPro" id="IPR003033">
    <property type="entry name" value="SCP2_sterol-bd_dom"/>
</dbReference>
<name>A0A1G7FKA5_9EURY</name>
<dbReference type="Pfam" id="PF02036">
    <property type="entry name" value="SCP2"/>
    <property type="match status" value="1"/>
</dbReference>
<sequence>MTDTEKLAEEVARVLELPTDELTEELPELLADLEGEVEVLALENPLLLSDVIDRVGDVDVAEFAAENPETVDQFQELQWQGVELLAQFSPDVQQSIEEDTTVNFEATDAPMASHLELDADAGAVSGGAGLAETPDLEIRGPANTLTALTTGQLDPVSGYDDGQFEMDGSEATGDQLATTMGKLAEKLPDN</sequence>
<dbReference type="EMBL" id="FNBK01000001">
    <property type="protein sequence ID" value="SDE76296.1"/>
    <property type="molecule type" value="Genomic_DNA"/>
</dbReference>
<dbReference type="Gene3D" id="3.30.1050.10">
    <property type="entry name" value="SCP2 sterol-binding domain"/>
    <property type="match status" value="1"/>
</dbReference>
<dbReference type="OrthoDB" id="45964at2157"/>
<accession>A0A1G7FKA5</accession>
<feature type="domain" description="SCP2" evidence="2">
    <location>
        <begin position="101"/>
        <end position="179"/>
    </location>
</feature>
<gene>
    <name evidence="3" type="ORF">SAMN05216218_101231</name>
</gene>
<dbReference type="InterPro" id="IPR036527">
    <property type="entry name" value="SCP2_sterol-bd_dom_sf"/>
</dbReference>
<reference evidence="4" key="1">
    <citation type="submission" date="2016-10" db="EMBL/GenBank/DDBJ databases">
        <authorList>
            <person name="Varghese N."/>
            <person name="Submissions S."/>
        </authorList>
    </citation>
    <scope>NUCLEOTIDE SEQUENCE [LARGE SCALE GENOMIC DNA]</scope>
    <source>
        <strain evidence="4">IBRC-M 10760</strain>
    </source>
</reference>
<organism evidence="3 4">
    <name type="scientific">Halorientalis regularis</name>
    <dbReference type="NCBI Taxonomy" id="660518"/>
    <lineage>
        <taxon>Archaea</taxon>
        <taxon>Methanobacteriati</taxon>
        <taxon>Methanobacteriota</taxon>
        <taxon>Stenosarchaea group</taxon>
        <taxon>Halobacteria</taxon>
        <taxon>Halobacteriales</taxon>
        <taxon>Haloarculaceae</taxon>
        <taxon>Halorientalis</taxon>
    </lineage>
</organism>
<dbReference type="AlphaFoldDB" id="A0A1G7FKA5"/>
<keyword evidence="4" id="KW-1185">Reference proteome</keyword>
<feature type="region of interest" description="Disordered" evidence="1">
    <location>
        <begin position="151"/>
        <end position="172"/>
    </location>
</feature>
<proteinExistence type="predicted"/>
<evidence type="ECO:0000313" key="3">
    <source>
        <dbReference type="EMBL" id="SDE76296.1"/>
    </source>
</evidence>
<dbReference type="SUPFAM" id="SSF55718">
    <property type="entry name" value="SCP-like"/>
    <property type="match status" value="1"/>
</dbReference>
<protein>
    <submittedName>
        <fullName evidence="3">SCP-2 sterol transfer family protein</fullName>
    </submittedName>
</protein>